<gene>
    <name evidence="1" type="ORF">BG844_08030</name>
</gene>
<dbReference type="Proteomes" id="UP000182486">
    <property type="component" value="Unassembled WGS sequence"/>
</dbReference>
<organism evidence="1 2">
    <name type="scientific">Couchioplanes caeruleus subsp. caeruleus</name>
    <dbReference type="NCBI Taxonomy" id="56427"/>
    <lineage>
        <taxon>Bacteria</taxon>
        <taxon>Bacillati</taxon>
        <taxon>Actinomycetota</taxon>
        <taxon>Actinomycetes</taxon>
        <taxon>Micromonosporales</taxon>
        <taxon>Micromonosporaceae</taxon>
        <taxon>Couchioplanes</taxon>
    </lineage>
</organism>
<keyword evidence="2" id="KW-1185">Reference proteome</keyword>
<accession>A0A1K0FPJ5</accession>
<dbReference type="EMBL" id="MEIA01000086">
    <property type="protein sequence ID" value="OJF14767.1"/>
    <property type="molecule type" value="Genomic_DNA"/>
</dbReference>
<reference evidence="1 2" key="1">
    <citation type="submission" date="2016-09" db="EMBL/GenBank/DDBJ databases">
        <title>Couchioplanes caeruleus draft genome sequence.</title>
        <authorList>
            <person name="Sheehan J."/>
            <person name="Caffrey P."/>
        </authorList>
    </citation>
    <scope>NUCLEOTIDE SEQUENCE [LARGE SCALE GENOMIC DNA]</scope>
    <source>
        <strain evidence="1 2">DSM 43634</strain>
    </source>
</reference>
<proteinExistence type="predicted"/>
<sequence>MGPTGSAAPVPAAKLFPLAVNRRGGFAGVDDRASIAADGSVVVTRRGGAVVRTSLPTATMAELRRLLTAPNLAGTPSGAQVICNDGYEYEFRSPSSTVVVHDCDVPQGTSLDKLLTVARQLFNG</sequence>
<comment type="caution">
    <text evidence="1">The sequence shown here is derived from an EMBL/GenBank/DDBJ whole genome shotgun (WGS) entry which is preliminary data.</text>
</comment>
<protein>
    <submittedName>
        <fullName evidence="1">Uncharacterized protein</fullName>
    </submittedName>
</protein>
<name>A0A1K0FPJ5_9ACTN</name>
<evidence type="ECO:0000313" key="2">
    <source>
        <dbReference type="Proteomes" id="UP000182486"/>
    </source>
</evidence>
<dbReference type="AlphaFoldDB" id="A0A1K0FPJ5"/>
<evidence type="ECO:0000313" key="1">
    <source>
        <dbReference type="EMBL" id="OJF14767.1"/>
    </source>
</evidence>